<name>A0ABX4CRQ2_9FLAO</name>
<evidence type="ECO:0000313" key="1">
    <source>
        <dbReference type="EMBL" id="OXB05258.1"/>
    </source>
</evidence>
<comment type="caution">
    <text evidence="1">The sequence shown here is derived from an EMBL/GenBank/DDBJ whole genome shotgun (WGS) entry which is preliminary data.</text>
</comment>
<dbReference type="Proteomes" id="UP000198381">
    <property type="component" value="Unassembled WGS sequence"/>
</dbReference>
<reference evidence="1 2" key="1">
    <citation type="submission" date="2016-11" db="EMBL/GenBank/DDBJ databases">
        <title>Whole genomes of Flavobacteriaceae.</title>
        <authorList>
            <person name="Stine C."/>
            <person name="Li C."/>
            <person name="Tadesse D."/>
        </authorList>
    </citation>
    <scope>NUCLEOTIDE SEQUENCE [LARGE SCALE GENOMIC DNA]</scope>
    <source>
        <strain evidence="1 2">CCUG 60112</strain>
    </source>
</reference>
<dbReference type="EMBL" id="MUHD01000028">
    <property type="protein sequence ID" value="OXB05258.1"/>
    <property type="molecule type" value="Genomic_DNA"/>
</dbReference>
<keyword evidence="2" id="KW-1185">Reference proteome</keyword>
<evidence type="ECO:0000313" key="2">
    <source>
        <dbReference type="Proteomes" id="UP000198381"/>
    </source>
</evidence>
<gene>
    <name evidence="1" type="ORF">B0A81_15010</name>
</gene>
<sequence>MLKIANPYFFVLKLRIIKNINNGVNVKFIQADYLNVFFITFVLKKRVFGLLFSVKIRIITELLCVKLFIMRLKVGYFLFSVGCFCGFVF</sequence>
<evidence type="ECO:0008006" key="3">
    <source>
        <dbReference type="Google" id="ProtNLM"/>
    </source>
</evidence>
<organism evidence="1 2">
    <name type="scientific">Flavobacterium plurextorum</name>
    <dbReference type="NCBI Taxonomy" id="1114867"/>
    <lineage>
        <taxon>Bacteria</taxon>
        <taxon>Pseudomonadati</taxon>
        <taxon>Bacteroidota</taxon>
        <taxon>Flavobacteriia</taxon>
        <taxon>Flavobacteriales</taxon>
        <taxon>Flavobacteriaceae</taxon>
        <taxon>Flavobacterium</taxon>
    </lineage>
</organism>
<protein>
    <recommendedName>
        <fullName evidence="3">Transmembrane protein</fullName>
    </recommendedName>
</protein>
<proteinExistence type="predicted"/>
<accession>A0ABX4CRQ2</accession>